<dbReference type="GO" id="GO:0046872">
    <property type="term" value="F:metal ion binding"/>
    <property type="evidence" value="ECO:0007669"/>
    <property type="project" value="UniProtKB-UniRule"/>
</dbReference>
<comment type="similarity">
    <text evidence="12">Belongs to the XPG/RAD2 endonuclease family. EXO1 subfamily.</text>
</comment>
<evidence type="ECO:0000256" key="1">
    <source>
        <dbReference type="ARBA" id="ARBA00004123"/>
    </source>
</evidence>
<evidence type="ECO:0000313" key="17">
    <source>
        <dbReference type="Proteomes" id="UP000001949"/>
    </source>
</evidence>
<dbReference type="InterPro" id="IPR036279">
    <property type="entry name" value="5-3_exonuclease_C_sf"/>
</dbReference>
<gene>
    <name evidence="16" type="ordered locus">TP04_0147</name>
</gene>
<keyword evidence="6 12" id="KW-0378">Hydrolase</keyword>
<keyword evidence="12" id="KW-0460">Magnesium</keyword>
<keyword evidence="12" id="KW-0267">Excision nuclease</keyword>
<dbReference type="InterPro" id="IPR006085">
    <property type="entry name" value="XPG_DNA_repair_N"/>
</dbReference>
<dbReference type="GO" id="GO:0006281">
    <property type="term" value="P:DNA repair"/>
    <property type="evidence" value="ECO:0007669"/>
    <property type="project" value="UniProtKB-UniRule"/>
</dbReference>
<evidence type="ECO:0000256" key="8">
    <source>
        <dbReference type="ARBA" id="ARBA00023125"/>
    </source>
</evidence>
<keyword evidence="7 12" id="KW-0269">Exonuclease</keyword>
<evidence type="ECO:0000256" key="6">
    <source>
        <dbReference type="ARBA" id="ARBA00022801"/>
    </source>
</evidence>
<feature type="compositionally biased region" description="Low complexity" evidence="13">
    <location>
        <begin position="238"/>
        <end position="248"/>
    </location>
</feature>
<dbReference type="OMA" id="HRVITIC"/>
<proteinExistence type="inferred from homology"/>
<dbReference type="Proteomes" id="UP000001949">
    <property type="component" value="Unassembled WGS sequence"/>
</dbReference>
<evidence type="ECO:0000259" key="14">
    <source>
        <dbReference type="SMART" id="SM00484"/>
    </source>
</evidence>
<dbReference type="CDD" id="cd09901">
    <property type="entry name" value="H3TH_FEN1-like"/>
    <property type="match status" value="1"/>
</dbReference>
<dbReference type="GO" id="GO:0035312">
    <property type="term" value="F:5'-3' DNA exonuclease activity"/>
    <property type="evidence" value="ECO:0007669"/>
    <property type="project" value="UniProtKB-UniRule"/>
</dbReference>
<dbReference type="eggNOG" id="KOG2518">
    <property type="taxonomic scope" value="Eukaryota"/>
</dbReference>
<name>Q4N340_THEPA</name>
<dbReference type="InterPro" id="IPR006084">
    <property type="entry name" value="XPG/Rad2"/>
</dbReference>
<comment type="function">
    <text evidence="12">5'-&gt;3' double-stranded DNA exonuclease which may also possess a cryptic 3'-&gt;5' double-stranded DNA exonuclease activity. Functions in DNA mismatch repair.</text>
</comment>
<dbReference type="PANTHER" id="PTHR11081:SF8">
    <property type="entry name" value="EXONUCLEASE 1"/>
    <property type="match status" value="1"/>
</dbReference>
<evidence type="ECO:0000256" key="11">
    <source>
        <dbReference type="ARBA" id="ARBA00023242"/>
    </source>
</evidence>
<sequence>MGVTNLLQHLKSNEKNVNIKKYSGCVAAIDAMCWIHRGLISSAVANVRNEICDKYMKFIISMLQLLIKLSITPIMGKNLNCVSIISVFDGYEMPAKKNENSIRRERRNKARAEALEMIRKNKGKINTEIMRKCMQAIQITPEIVHRVITICKKVNVSVVVSPYEADAQISYLCRTGIADFAISEDSDLIVYGCPKIIFKLNKEGKGVELNVPFFNKQNKLVHLPAKKTQTLLTNTTGDKPNNVNSSDKNNQKDDKDNKKKGKETDFADIPYDLDGNMLKLIEYDKFIMICILSGTDYDDKYHIGGIGIKVACKLMLQYQTIETLLEYLVGNGKYKLPEKVPHQELLSHYKNIYNIFLYNVVYNPTDNALVHINNKVELDGANGYFSYLNDMVLNLKEKGVSFIKIAQGVVSVHDHSEINYSLTESDLSMVESLKNSLILKLYKFEVTIATKFSLIDIANDLVKPDVTHSDTAVKTKLEPKKEESEEKDYKLLTNYKNIKAELLNQQNGKVDKVKNRISPVKCKVERGVKRKNINNLLNNTEIYVIKRKKR</sequence>
<dbReference type="SMART" id="SM00484">
    <property type="entry name" value="XPGI"/>
    <property type="match status" value="1"/>
</dbReference>
<dbReference type="SMART" id="SM00485">
    <property type="entry name" value="XPGN"/>
    <property type="match status" value="1"/>
</dbReference>
<evidence type="ECO:0000256" key="7">
    <source>
        <dbReference type="ARBA" id="ARBA00022839"/>
    </source>
</evidence>
<dbReference type="InterPro" id="IPR044752">
    <property type="entry name" value="PIN-like_EXO1"/>
</dbReference>
<dbReference type="PANTHER" id="PTHR11081">
    <property type="entry name" value="FLAP ENDONUCLEASE FAMILY MEMBER"/>
    <property type="match status" value="1"/>
</dbReference>
<feature type="domain" description="XPG-I" evidence="14">
    <location>
        <begin position="152"/>
        <end position="223"/>
    </location>
</feature>
<feature type="region of interest" description="Disordered" evidence="13">
    <location>
        <begin position="232"/>
        <end position="261"/>
    </location>
</feature>
<dbReference type="InterPro" id="IPR006086">
    <property type="entry name" value="XPG-I_dom"/>
</dbReference>
<keyword evidence="5 12" id="KW-0227">DNA damage</keyword>
<organism evidence="16 17">
    <name type="scientific">Theileria parva</name>
    <name type="common">East coast fever infection agent</name>
    <dbReference type="NCBI Taxonomy" id="5875"/>
    <lineage>
        <taxon>Eukaryota</taxon>
        <taxon>Sar</taxon>
        <taxon>Alveolata</taxon>
        <taxon>Apicomplexa</taxon>
        <taxon>Aconoidasida</taxon>
        <taxon>Piroplasmida</taxon>
        <taxon>Theileriidae</taxon>
        <taxon>Theileria</taxon>
    </lineage>
</organism>
<keyword evidence="9" id="KW-0496">Mitochondrion</keyword>
<comment type="cofactor">
    <cofactor evidence="12">
        <name>Mg(2+)</name>
        <dbReference type="ChEBI" id="CHEBI:18420"/>
    </cofactor>
    <text evidence="12">Binds 2 magnesium ions per subunit. They probably participate in the reaction catalyzed by the enzyme. May bind an additional third magnesium ion after substrate binding.</text>
</comment>
<evidence type="ECO:0000256" key="10">
    <source>
        <dbReference type="ARBA" id="ARBA00023204"/>
    </source>
</evidence>
<keyword evidence="12" id="KW-0479">Metal-binding</keyword>
<dbReference type="Pfam" id="PF00867">
    <property type="entry name" value="XPG_I"/>
    <property type="match status" value="1"/>
</dbReference>
<evidence type="ECO:0000259" key="15">
    <source>
        <dbReference type="SMART" id="SM00485"/>
    </source>
</evidence>
<keyword evidence="12" id="KW-0228">DNA excision</keyword>
<protein>
    <recommendedName>
        <fullName evidence="12">Exonuclease 1</fullName>
        <ecNumber evidence="12">3.1.-.-</ecNumber>
    </recommendedName>
</protein>
<dbReference type="CDD" id="cd09857">
    <property type="entry name" value="PIN_EXO1"/>
    <property type="match status" value="1"/>
</dbReference>
<evidence type="ECO:0000256" key="5">
    <source>
        <dbReference type="ARBA" id="ARBA00022763"/>
    </source>
</evidence>
<dbReference type="InterPro" id="IPR029060">
    <property type="entry name" value="PIN-like_dom_sf"/>
</dbReference>
<dbReference type="EMBL" id="AAGK01000004">
    <property type="protein sequence ID" value="EAN31499.1"/>
    <property type="molecule type" value="Genomic_DNA"/>
</dbReference>
<dbReference type="EC" id="3.1.-.-" evidence="12"/>
<evidence type="ECO:0000256" key="9">
    <source>
        <dbReference type="ARBA" id="ARBA00023128"/>
    </source>
</evidence>
<dbReference type="Pfam" id="PF00752">
    <property type="entry name" value="XPG_N"/>
    <property type="match status" value="1"/>
</dbReference>
<dbReference type="SUPFAM" id="SSF47807">
    <property type="entry name" value="5' to 3' exonuclease, C-terminal subdomain"/>
    <property type="match status" value="1"/>
</dbReference>
<reference evidence="16 17" key="1">
    <citation type="journal article" date="2005" name="Science">
        <title>Genome sequence of Theileria parva, a bovine pathogen that transforms lymphocytes.</title>
        <authorList>
            <person name="Gardner M.J."/>
            <person name="Bishop R."/>
            <person name="Shah T."/>
            <person name="de Villiers E.P."/>
            <person name="Carlton J.M."/>
            <person name="Hall N."/>
            <person name="Ren Q."/>
            <person name="Paulsen I.T."/>
            <person name="Pain A."/>
            <person name="Berriman M."/>
            <person name="Wilson R.J.M."/>
            <person name="Sato S."/>
            <person name="Ralph S.A."/>
            <person name="Mann D.J."/>
            <person name="Xiong Z."/>
            <person name="Shallom S.J."/>
            <person name="Weidman J."/>
            <person name="Jiang L."/>
            <person name="Lynn J."/>
            <person name="Weaver B."/>
            <person name="Shoaibi A."/>
            <person name="Domingo A.R."/>
            <person name="Wasawo D."/>
            <person name="Crabtree J."/>
            <person name="Wortman J.R."/>
            <person name="Haas B."/>
            <person name="Angiuoli S.V."/>
            <person name="Creasy T.H."/>
            <person name="Lu C."/>
            <person name="Suh B."/>
            <person name="Silva J.C."/>
            <person name="Utterback T.R."/>
            <person name="Feldblyum T.V."/>
            <person name="Pertea M."/>
            <person name="Allen J."/>
            <person name="Nierman W.C."/>
            <person name="Taracha E.L.N."/>
            <person name="Salzberg S.L."/>
            <person name="White O.R."/>
            <person name="Fitzhugh H.A."/>
            <person name="Morzaria S."/>
            <person name="Venter J.C."/>
            <person name="Fraser C.M."/>
            <person name="Nene V."/>
        </authorList>
    </citation>
    <scope>NUCLEOTIDE SEQUENCE [LARGE SCALE GENOMIC DNA]</scope>
    <source>
        <strain evidence="16 17">Muguga</strain>
    </source>
</reference>
<evidence type="ECO:0000256" key="13">
    <source>
        <dbReference type="SAM" id="MobiDB-lite"/>
    </source>
</evidence>
<comment type="caution">
    <text evidence="16">The sequence shown here is derived from an EMBL/GenBank/DDBJ whole genome shotgun (WGS) entry which is preliminary data.</text>
</comment>
<keyword evidence="10 12" id="KW-0234">DNA repair</keyword>
<keyword evidence="11 12" id="KW-0539">Nucleus</keyword>
<keyword evidence="17" id="KW-1185">Reference proteome</keyword>
<feature type="domain" description="XPG N-terminal" evidence="15">
    <location>
        <begin position="1"/>
        <end position="110"/>
    </location>
</feature>
<dbReference type="GO" id="GO:0003677">
    <property type="term" value="F:DNA binding"/>
    <property type="evidence" value="ECO:0007669"/>
    <property type="project" value="UniProtKB-UniRule"/>
</dbReference>
<dbReference type="GO" id="GO:0017108">
    <property type="term" value="F:5'-flap endonuclease activity"/>
    <property type="evidence" value="ECO:0007669"/>
    <property type="project" value="TreeGrafter"/>
</dbReference>
<dbReference type="AlphaFoldDB" id="Q4N340"/>
<evidence type="ECO:0000256" key="3">
    <source>
        <dbReference type="ARBA" id="ARBA00022722"/>
    </source>
</evidence>
<evidence type="ECO:0000256" key="2">
    <source>
        <dbReference type="ARBA" id="ARBA00022553"/>
    </source>
</evidence>
<keyword evidence="4" id="KW-0255">Endonuclease</keyword>
<dbReference type="PRINTS" id="PR00853">
    <property type="entry name" value="XPGRADSUPER"/>
</dbReference>
<keyword evidence="2" id="KW-0597">Phosphoprotein</keyword>
<keyword evidence="3 12" id="KW-0540">Nuclease</keyword>
<evidence type="ECO:0000313" key="16">
    <source>
        <dbReference type="EMBL" id="EAN31499.1"/>
    </source>
</evidence>
<dbReference type="VEuPathDB" id="PiroplasmaDB:TpMuguga_04g00147"/>
<evidence type="ECO:0000256" key="12">
    <source>
        <dbReference type="RuleBase" id="RU910737"/>
    </source>
</evidence>
<accession>Q4N340</accession>
<dbReference type="STRING" id="5875.Q4N340"/>
<dbReference type="GO" id="GO:0005634">
    <property type="term" value="C:nucleus"/>
    <property type="evidence" value="ECO:0007669"/>
    <property type="project" value="UniProtKB-SubCell"/>
</dbReference>
<comment type="subcellular location">
    <subcellularLocation>
        <location evidence="1 12">Nucleus</location>
    </subcellularLocation>
</comment>
<dbReference type="SUPFAM" id="SSF88723">
    <property type="entry name" value="PIN domain-like"/>
    <property type="match status" value="1"/>
</dbReference>
<dbReference type="KEGG" id="tpv:TP04_0147"/>
<evidence type="ECO:0000256" key="4">
    <source>
        <dbReference type="ARBA" id="ARBA00022759"/>
    </source>
</evidence>
<dbReference type="Gene3D" id="3.40.50.1010">
    <property type="entry name" value="5'-nuclease"/>
    <property type="match status" value="1"/>
</dbReference>
<dbReference type="Gene3D" id="1.10.150.20">
    <property type="entry name" value="5' to 3' exonuclease, C-terminal subdomain"/>
    <property type="match status" value="1"/>
</dbReference>
<keyword evidence="8 12" id="KW-0238">DNA-binding</keyword>
<feature type="compositionally biased region" description="Basic and acidic residues" evidence="13">
    <location>
        <begin position="249"/>
        <end position="261"/>
    </location>
</feature>
<dbReference type="FunFam" id="3.40.50.1010:FF:000111">
    <property type="entry name" value="Exonuclease 1"/>
    <property type="match status" value="1"/>
</dbReference>
<dbReference type="InParanoid" id="Q4N340"/>